<comment type="caution">
    <text evidence="4">The sequence shown here is derived from an EMBL/GenBank/DDBJ whole genome shotgun (WGS) entry which is preliminary data.</text>
</comment>
<dbReference type="InterPro" id="IPR022998">
    <property type="entry name" value="ThiamineP_synth_TenI"/>
</dbReference>
<organism evidence="4 5">
    <name type="scientific">Moraxella oculi</name>
    <dbReference type="NCBI Taxonomy" id="2940516"/>
    <lineage>
        <taxon>Bacteria</taxon>
        <taxon>Pseudomonadati</taxon>
        <taxon>Pseudomonadota</taxon>
        <taxon>Gammaproteobacteria</taxon>
        <taxon>Moraxellales</taxon>
        <taxon>Moraxellaceae</taxon>
        <taxon>Moraxella</taxon>
    </lineage>
</organism>
<dbReference type="Pfam" id="PF02581">
    <property type="entry name" value="TMP-TENI"/>
    <property type="match status" value="1"/>
</dbReference>
<dbReference type="RefSeq" id="WP_249097495.1">
    <property type="nucleotide sequence ID" value="NZ_JAMBAQ010000001.1"/>
</dbReference>
<dbReference type="InterPro" id="IPR013785">
    <property type="entry name" value="Aldolase_TIM"/>
</dbReference>
<dbReference type="Gene3D" id="3.20.20.70">
    <property type="entry name" value="Aldolase class I"/>
    <property type="match status" value="1"/>
</dbReference>
<dbReference type="Proteomes" id="UP001624684">
    <property type="component" value="Unassembled WGS sequence"/>
</dbReference>
<evidence type="ECO:0000259" key="3">
    <source>
        <dbReference type="Pfam" id="PF02581"/>
    </source>
</evidence>
<evidence type="ECO:0000313" key="5">
    <source>
        <dbReference type="Proteomes" id="UP001624684"/>
    </source>
</evidence>
<keyword evidence="5" id="KW-1185">Reference proteome</keyword>
<feature type="domain" description="Thiamine phosphate synthase/TenI" evidence="3">
    <location>
        <begin position="8"/>
        <end position="192"/>
    </location>
</feature>
<proteinExistence type="predicted"/>
<gene>
    <name evidence="4" type="ORF">ACJHVH_01290</name>
</gene>
<dbReference type="InterPro" id="IPR036206">
    <property type="entry name" value="ThiamineP_synth_sf"/>
</dbReference>
<protein>
    <submittedName>
        <fullName evidence="4">Thiamine phosphate synthase</fullName>
    </submittedName>
</protein>
<sequence length="216" mass="23739">MTHSSPRLYLLTNDDEISTLMDKLERALDTGAISLLQIRRKATLKQYDLATVYREAEFLVSLTDKYGIEVVMNDDLQLASHFGTGVHLGQRDGSVAMARQLLGDDVVIGRTCHADIALFKQAKKEGASYGAMGTAFNSLTKPKAGIVPMPTLHKTSNVDLPLCLIGGITLDNVYQLRDGLEDTPLDYVAVTADIMSHSSQTIAAKCRAWQLKLQNW</sequence>
<reference evidence="4 5" key="1">
    <citation type="submission" date="2024-11" db="EMBL/GenBank/DDBJ databases">
        <title>First Report of Moraxella oculi in Brazil in an Infectious Bovine Keratoconjunctivitis Outbreak.</title>
        <authorList>
            <person name="Carvalho C.V."/>
            <person name="Domingues R."/>
            <person name="Coutinho C."/>
            <person name="Honorio N.T.B.S."/>
            <person name="Faza D.R.L.R."/>
            <person name="Carvalho W.A."/>
            <person name="Machado A.B.F."/>
            <person name="Martins M.F."/>
            <person name="Gaspar E.B."/>
        </authorList>
    </citation>
    <scope>NUCLEOTIDE SEQUENCE [LARGE SCALE GENOMIC DNA]</scope>
    <source>
        <strain evidence="4 5">2117LE</strain>
    </source>
</reference>
<dbReference type="CDD" id="cd00564">
    <property type="entry name" value="TMP_TenI"/>
    <property type="match status" value="1"/>
</dbReference>
<accession>A0ABW8U3A6</accession>
<evidence type="ECO:0000256" key="2">
    <source>
        <dbReference type="ARBA" id="ARBA00022977"/>
    </source>
</evidence>
<dbReference type="PANTHER" id="PTHR20857">
    <property type="entry name" value="THIAMINE-PHOSPHATE PYROPHOSPHORYLASE"/>
    <property type="match status" value="1"/>
</dbReference>
<comment type="pathway">
    <text evidence="1">Cofactor biosynthesis; thiamine diphosphate biosynthesis.</text>
</comment>
<dbReference type="PANTHER" id="PTHR20857:SF15">
    <property type="entry name" value="THIAMINE-PHOSPHATE SYNTHASE"/>
    <property type="match status" value="1"/>
</dbReference>
<dbReference type="SUPFAM" id="SSF51391">
    <property type="entry name" value="Thiamin phosphate synthase"/>
    <property type="match status" value="1"/>
</dbReference>
<evidence type="ECO:0000256" key="1">
    <source>
        <dbReference type="ARBA" id="ARBA00004948"/>
    </source>
</evidence>
<dbReference type="EMBL" id="JBJJXE010000001">
    <property type="protein sequence ID" value="MFL1731638.1"/>
    <property type="molecule type" value="Genomic_DNA"/>
</dbReference>
<evidence type="ECO:0000313" key="4">
    <source>
        <dbReference type="EMBL" id="MFL1731638.1"/>
    </source>
</evidence>
<keyword evidence="2" id="KW-0784">Thiamine biosynthesis</keyword>
<name>A0ABW8U3A6_9GAMM</name>